<reference evidence="2" key="1">
    <citation type="submission" date="2017-05" db="UniProtKB">
        <authorList>
            <consortium name="EnsemblMetazoa"/>
        </authorList>
    </citation>
    <scope>IDENTIFICATION</scope>
</reference>
<name>A0A1X7T996_AMPQE</name>
<feature type="compositionally biased region" description="Gly residues" evidence="1">
    <location>
        <begin position="1"/>
        <end position="13"/>
    </location>
</feature>
<protein>
    <submittedName>
        <fullName evidence="2">Uncharacterized protein</fullName>
    </submittedName>
</protein>
<evidence type="ECO:0000313" key="2">
    <source>
        <dbReference type="EnsemblMetazoa" id="Aqu2.1.11119_001"/>
    </source>
</evidence>
<feature type="region of interest" description="Disordered" evidence="1">
    <location>
        <begin position="1"/>
        <end position="35"/>
    </location>
</feature>
<organism evidence="2">
    <name type="scientific">Amphimedon queenslandica</name>
    <name type="common">Sponge</name>
    <dbReference type="NCBI Taxonomy" id="400682"/>
    <lineage>
        <taxon>Eukaryota</taxon>
        <taxon>Metazoa</taxon>
        <taxon>Porifera</taxon>
        <taxon>Demospongiae</taxon>
        <taxon>Heteroscleromorpha</taxon>
        <taxon>Haplosclerida</taxon>
        <taxon>Niphatidae</taxon>
        <taxon>Amphimedon</taxon>
    </lineage>
</organism>
<evidence type="ECO:0000256" key="1">
    <source>
        <dbReference type="SAM" id="MobiDB-lite"/>
    </source>
</evidence>
<dbReference type="AlphaFoldDB" id="A0A1X7T996"/>
<dbReference type="InParanoid" id="A0A1X7T996"/>
<dbReference type="EnsemblMetazoa" id="Aqu2.1.11119_001">
    <property type="protein sequence ID" value="Aqu2.1.11119_001"/>
    <property type="gene ID" value="Aqu2.1.11119"/>
</dbReference>
<proteinExistence type="predicted"/>
<sequence length="67" mass="6912">MTGKGRGSGGPGRGLRRRGRGWEDDSEDTSRALSAEVGAEPLCAMNIRNTDATVTAAGITDTTSTTN</sequence>
<accession>A0A1X7T996</accession>